<evidence type="ECO:0000313" key="1">
    <source>
        <dbReference type="EMBL" id="MBP3942339.1"/>
    </source>
</evidence>
<evidence type="ECO:0000313" key="2">
    <source>
        <dbReference type="Proteomes" id="UP000679691"/>
    </source>
</evidence>
<accession>A0A8T4H671</accession>
<protein>
    <submittedName>
        <fullName evidence="1">DUF4302 domain-containing protein</fullName>
    </submittedName>
</protein>
<dbReference type="Proteomes" id="UP000679691">
    <property type="component" value="Unassembled WGS sequence"/>
</dbReference>
<name>A0A8T4H671_9SPHI</name>
<dbReference type="InterPro" id="IPR025396">
    <property type="entry name" value="DUF4302"/>
</dbReference>
<dbReference type="PROSITE" id="PS51257">
    <property type="entry name" value="PROKAR_LIPOPROTEIN"/>
    <property type="match status" value="1"/>
</dbReference>
<keyword evidence="2" id="KW-1185">Reference proteome</keyword>
<comment type="caution">
    <text evidence="1">The sequence shown here is derived from an EMBL/GenBank/DDBJ whole genome shotgun (WGS) entry which is preliminary data.</text>
</comment>
<dbReference type="Pfam" id="PF14135">
    <property type="entry name" value="DUF4302"/>
    <property type="match status" value="1"/>
</dbReference>
<reference evidence="1" key="1">
    <citation type="submission" date="2021-03" db="EMBL/GenBank/DDBJ databases">
        <authorList>
            <person name="Lu T."/>
            <person name="Wang Q."/>
            <person name="Han X."/>
        </authorList>
    </citation>
    <scope>NUCLEOTIDE SEQUENCE</scope>
    <source>
        <strain evidence="1">WQ 2009</strain>
    </source>
</reference>
<organism evidence="1 2">
    <name type="scientific">Rhinopithecimicrobium faecis</name>
    <dbReference type="NCBI Taxonomy" id="2820698"/>
    <lineage>
        <taxon>Bacteria</taxon>
        <taxon>Pseudomonadati</taxon>
        <taxon>Bacteroidota</taxon>
        <taxon>Sphingobacteriia</taxon>
        <taxon>Sphingobacteriales</taxon>
        <taxon>Sphingobacteriaceae</taxon>
        <taxon>Rhinopithecimicrobium</taxon>
    </lineage>
</organism>
<sequence>MNRYFYSLLLVFLFISCEKSNLTNYPVKEVYIDTTQSFTEFVALLASSPAGWTFTWTGKDQPTYQGYLTVAEEAESLPIYGDFDLSTFSSFEVDFQFHNTNFKPSFQFKEGNAFTNLLASRGQLDRDFSFLAQTAEGLILSGNEFGNQLYLRPATAAVQANYTTGEFTAQSQQLLQQLGAIEYPYFSVANAANAPVEVVLDLPAKLIQLTRVDDTGLGLQTADAEFVVDGSGVRFLAPITIGDAVYESIQLAGQQLQLVDQQANSFLIGEYTVPVIPLYLSLGRTKNNFILLGQYDDVLPLPTWSESFFDQYYLFLFFIKYYGYNLDLGRITYQFGEAIVNFDVQIYQAGSLFSATYTYDLLRNANGTIKFNNLQTTNANAPLLLEDYLWPGSIGETLGRDNFYVTYRNDGQGNLFAEFTSAENPNFVFTLVSTD</sequence>
<dbReference type="RefSeq" id="WP_353545822.1">
    <property type="nucleotide sequence ID" value="NZ_JAGKSB010000002.1"/>
</dbReference>
<gene>
    <name evidence="1" type="ORF">J5U18_01955</name>
</gene>
<proteinExistence type="predicted"/>
<dbReference type="AlphaFoldDB" id="A0A8T4H671"/>
<dbReference type="EMBL" id="JAGKSB010000002">
    <property type="protein sequence ID" value="MBP3942339.1"/>
    <property type="molecule type" value="Genomic_DNA"/>
</dbReference>